<dbReference type="EC" id="3.1.3.12" evidence="1"/>
<keyword evidence="1" id="KW-0460">Magnesium</keyword>
<proteinExistence type="inferred from homology"/>
<dbReference type="Gene3D" id="3.40.50.1000">
    <property type="entry name" value="HAD superfamily/HAD-like"/>
    <property type="match status" value="1"/>
</dbReference>
<organism evidence="3 4">
    <name type="scientific">Citricoccus nitrophenolicus</name>
    <dbReference type="NCBI Taxonomy" id="863575"/>
    <lineage>
        <taxon>Bacteria</taxon>
        <taxon>Bacillati</taxon>
        <taxon>Actinomycetota</taxon>
        <taxon>Actinomycetes</taxon>
        <taxon>Micrococcales</taxon>
        <taxon>Micrococcaceae</taxon>
        <taxon>Citricoccus</taxon>
    </lineage>
</organism>
<dbReference type="GO" id="GO:0004805">
    <property type="term" value="F:trehalose-phosphatase activity"/>
    <property type="evidence" value="ECO:0007669"/>
    <property type="project" value="UniProtKB-EC"/>
</dbReference>
<dbReference type="InterPro" id="IPR023214">
    <property type="entry name" value="HAD_sf"/>
</dbReference>
<dbReference type="InterPro" id="IPR036412">
    <property type="entry name" value="HAD-like_sf"/>
</dbReference>
<comment type="catalytic activity">
    <reaction evidence="1">
        <text>alpha,alpha-trehalose 6-phosphate + H2O = alpha,alpha-trehalose + phosphate</text>
        <dbReference type="Rhea" id="RHEA:23420"/>
        <dbReference type="ChEBI" id="CHEBI:15377"/>
        <dbReference type="ChEBI" id="CHEBI:16551"/>
        <dbReference type="ChEBI" id="CHEBI:43474"/>
        <dbReference type="ChEBI" id="CHEBI:58429"/>
        <dbReference type="EC" id="3.1.3.12"/>
    </reaction>
</comment>
<evidence type="ECO:0000256" key="1">
    <source>
        <dbReference type="RuleBase" id="RU361117"/>
    </source>
</evidence>
<reference evidence="3 4" key="1">
    <citation type="submission" date="2024-05" db="EMBL/GenBank/DDBJ databases">
        <authorList>
            <person name="Yi C."/>
        </authorList>
    </citation>
    <scope>NUCLEOTIDE SEQUENCE [LARGE SCALE GENOMIC DNA]</scope>
    <source>
        <strain evidence="3 4">XS13</strain>
    </source>
</reference>
<dbReference type="NCBIfam" id="TIGR00685">
    <property type="entry name" value="T6PP"/>
    <property type="match status" value="1"/>
</dbReference>
<dbReference type="InterPro" id="IPR003337">
    <property type="entry name" value="Trehalose_PPase"/>
</dbReference>
<evidence type="ECO:0000313" key="3">
    <source>
        <dbReference type="EMBL" id="MEO9249300.1"/>
    </source>
</evidence>
<keyword evidence="1" id="KW-0479">Metal-binding</keyword>
<dbReference type="Gene3D" id="3.30.70.1020">
    <property type="entry name" value="Trehalose-6-phosphate phosphatase related protein, domain 2"/>
    <property type="match status" value="1"/>
</dbReference>
<sequence length="284" mass="29425">MTGPVSPGPGPGSGPGPDPARPAGLPADLSQALRRFAGRTPILVAVDFDGVMAELVDRAEEARPLPANAEALTALGALAGVHTALVSGRALESLMAVATPPESTLLIASHGAERRLGPDAPPLELDAGQVRVLAGVGQVLEATARRYPDAWVEHKPAGRVLQVRLARTPEAKRQAVAEAEAALRELAGEPGMDGFHVGHGKDVLEVSVVRADKGQGLDLLRRVTGAQAVLFAGDDVTDEHGFARLDADRDVSVKVGGGPTAARFRIEGPEQLAAVLREVAAWRG</sequence>
<dbReference type="SUPFAM" id="SSF56784">
    <property type="entry name" value="HAD-like"/>
    <property type="match status" value="1"/>
</dbReference>
<comment type="caution">
    <text evidence="3">The sequence shown here is derived from an EMBL/GenBank/DDBJ whole genome shotgun (WGS) entry which is preliminary data.</text>
</comment>
<dbReference type="Pfam" id="PF02358">
    <property type="entry name" value="Trehalose_PPase"/>
    <property type="match status" value="1"/>
</dbReference>
<dbReference type="RefSeq" id="WP_347922187.1">
    <property type="nucleotide sequence ID" value="NZ_JBDXMX010000015.1"/>
</dbReference>
<evidence type="ECO:0000256" key="2">
    <source>
        <dbReference type="SAM" id="MobiDB-lite"/>
    </source>
</evidence>
<protein>
    <recommendedName>
        <fullName evidence="1">Trehalose 6-phosphate phosphatase</fullName>
        <ecNumber evidence="1">3.1.3.12</ecNumber>
    </recommendedName>
</protein>
<accession>A0ABV0IME2</accession>
<keyword evidence="1 3" id="KW-0378">Hydrolase</keyword>
<feature type="region of interest" description="Disordered" evidence="2">
    <location>
        <begin position="1"/>
        <end position="26"/>
    </location>
</feature>
<dbReference type="EMBL" id="JBDXMX010000015">
    <property type="protein sequence ID" value="MEO9249300.1"/>
    <property type="molecule type" value="Genomic_DNA"/>
</dbReference>
<dbReference type="Proteomes" id="UP001484097">
    <property type="component" value="Unassembled WGS sequence"/>
</dbReference>
<evidence type="ECO:0000313" key="4">
    <source>
        <dbReference type="Proteomes" id="UP001484097"/>
    </source>
</evidence>
<name>A0ABV0IME2_9MICC</name>
<keyword evidence="4" id="KW-1185">Reference proteome</keyword>
<comment type="cofactor">
    <cofactor evidence="1">
        <name>Mg(2+)</name>
        <dbReference type="ChEBI" id="CHEBI:18420"/>
    </cofactor>
</comment>
<feature type="compositionally biased region" description="Pro residues" evidence="2">
    <location>
        <begin position="1"/>
        <end position="20"/>
    </location>
</feature>
<comment type="function">
    <text evidence="1">Removes the phosphate from trehalose 6-phosphate to produce free trehalose.</text>
</comment>
<comment type="pathway">
    <text evidence="1">Glycan biosynthesis; trehalose biosynthesis.</text>
</comment>
<comment type="similarity">
    <text evidence="1">Belongs to the trehalose phosphatase family.</text>
</comment>
<gene>
    <name evidence="3" type="primary">otsB</name>
    <name evidence="3" type="ORF">ABDK96_16590</name>
</gene>